<dbReference type="Pfam" id="PF06155">
    <property type="entry name" value="GBBH-like_N"/>
    <property type="match status" value="1"/>
</dbReference>
<organism evidence="5">
    <name type="scientific">Oryza barthii</name>
    <dbReference type="NCBI Taxonomy" id="65489"/>
    <lineage>
        <taxon>Eukaryota</taxon>
        <taxon>Viridiplantae</taxon>
        <taxon>Streptophyta</taxon>
        <taxon>Embryophyta</taxon>
        <taxon>Tracheophyta</taxon>
        <taxon>Spermatophyta</taxon>
        <taxon>Magnoliopsida</taxon>
        <taxon>Liliopsida</taxon>
        <taxon>Poales</taxon>
        <taxon>Poaceae</taxon>
        <taxon>BOP clade</taxon>
        <taxon>Oryzoideae</taxon>
        <taxon>Oryzeae</taxon>
        <taxon>Oryzinae</taxon>
        <taxon>Oryza</taxon>
    </lineage>
</organism>
<dbReference type="InterPro" id="IPR010376">
    <property type="entry name" value="GBBH-like_N"/>
</dbReference>
<dbReference type="HOGENOM" id="CLU_1236682_0_0_1"/>
<reference evidence="5" key="1">
    <citation type="journal article" date="2009" name="Rice">
        <title>De Novo Next Generation Sequencing of Plant Genomes.</title>
        <authorList>
            <person name="Rounsley S."/>
            <person name="Marri P.R."/>
            <person name="Yu Y."/>
            <person name="He R."/>
            <person name="Sisneros N."/>
            <person name="Goicoechea J.L."/>
            <person name="Lee S.J."/>
            <person name="Angelova A."/>
            <person name="Kudrna D."/>
            <person name="Luo M."/>
            <person name="Affourtit J."/>
            <person name="Desany B."/>
            <person name="Knight J."/>
            <person name="Niazi F."/>
            <person name="Egholm M."/>
            <person name="Wing R.A."/>
        </authorList>
    </citation>
    <scope>NUCLEOTIDE SEQUENCE [LARGE SCALE GENOMIC DNA]</scope>
    <source>
        <strain evidence="5">cv. IRGC 105608</strain>
    </source>
</reference>
<protein>
    <recommendedName>
        <fullName evidence="4">Gamma-butyrobetaine hydroxylase-like N-terminal domain-containing protein</fullName>
    </recommendedName>
</protein>
<dbReference type="GO" id="GO:0046872">
    <property type="term" value="F:metal ion binding"/>
    <property type="evidence" value="ECO:0007669"/>
    <property type="project" value="UniProtKB-KW"/>
</dbReference>
<dbReference type="Gene3D" id="3.30.2020.30">
    <property type="match status" value="1"/>
</dbReference>
<dbReference type="PaxDb" id="65489-OBART02G07460.1"/>
<accession>A0A0D3F210</accession>
<evidence type="ECO:0000256" key="3">
    <source>
        <dbReference type="SAM" id="MobiDB-lite"/>
    </source>
</evidence>
<name>A0A0D3F210_9ORYZ</name>
<sequence length="224" mass="24502">MILIQNSKSILQLFSRHVTIATPLPPESPAAPRLASPPHPLPAGHRSRIDAATASPPLSLPSSAPRDIAPPPARSGRFTGWPSMAAAMGAAVVRRLHAAQAQAQPPRLTKLALRAPKFVEVEFEDGSSFHLPAEFLRVYSPAADSKIRSVAGEKVIFGRRHVGIMSAESVGNYGIRILFDDLHKTGIFTWDYLHHLGSNKFDLMRSYITTLKKHGLTRDPQSRK</sequence>
<dbReference type="EnsemblPlants" id="OBART02G07460.1">
    <property type="protein sequence ID" value="OBART02G07460.1"/>
    <property type="gene ID" value="OBART02G07460"/>
</dbReference>
<evidence type="ECO:0000259" key="4">
    <source>
        <dbReference type="Pfam" id="PF06155"/>
    </source>
</evidence>
<keyword evidence="1" id="KW-0479">Metal-binding</keyword>
<evidence type="ECO:0000256" key="2">
    <source>
        <dbReference type="ARBA" id="ARBA00023004"/>
    </source>
</evidence>
<dbReference type="PANTHER" id="PTHR35303">
    <property type="entry name" value="OS02G0197800 PROTEIN"/>
    <property type="match status" value="1"/>
</dbReference>
<feature type="compositionally biased region" description="Low complexity" evidence="3">
    <location>
        <begin position="51"/>
        <end position="65"/>
    </location>
</feature>
<keyword evidence="6" id="KW-1185">Reference proteome</keyword>
<dbReference type="Proteomes" id="UP000026960">
    <property type="component" value="Chromosome 2"/>
</dbReference>
<dbReference type="InterPro" id="IPR038492">
    <property type="entry name" value="GBBH-like_N_sf"/>
</dbReference>
<evidence type="ECO:0000313" key="5">
    <source>
        <dbReference type="EnsemblPlants" id="OBART02G07460.1"/>
    </source>
</evidence>
<reference evidence="5" key="2">
    <citation type="submission" date="2015-03" db="UniProtKB">
        <authorList>
            <consortium name="EnsemblPlants"/>
        </authorList>
    </citation>
    <scope>IDENTIFICATION</scope>
</reference>
<dbReference type="AlphaFoldDB" id="A0A0D3F210"/>
<proteinExistence type="predicted"/>
<feature type="region of interest" description="Disordered" evidence="3">
    <location>
        <begin position="24"/>
        <end position="76"/>
    </location>
</feature>
<evidence type="ECO:0000313" key="6">
    <source>
        <dbReference type="Proteomes" id="UP000026960"/>
    </source>
</evidence>
<keyword evidence="2" id="KW-0408">Iron</keyword>
<dbReference type="Gramene" id="OBART02G07460.1">
    <property type="protein sequence ID" value="OBART02G07460.1"/>
    <property type="gene ID" value="OBART02G07460"/>
</dbReference>
<dbReference type="eggNOG" id="ENOG502RZ9H">
    <property type="taxonomic scope" value="Eukaryota"/>
</dbReference>
<evidence type="ECO:0000256" key="1">
    <source>
        <dbReference type="ARBA" id="ARBA00022723"/>
    </source>
</evidence>
<dbReference type="PANTHER" id="PTHR35303:SF5">
    <property type="entry name" value="OS02G0197800 PROTEIN"/>
    <property type="match status" value="1"/>
</dbReference>
<feature type="compositionally biased region" description="Pro residues" evidence="3">
    <location>
        <begin position="24"/>
        <end position="41"/>
    </location>
</feature>
<feature type="domain" description="Gamma-butyrobetaine hydroxylase-like N-terminal" evidence="4">
    <location>
        <begin position="117"/>
        <end position="194"/>
    </location>
</feature>